<feature type="transmembrane region" description="Helical" evidence="9">
    <location>
        <begin position="5"/>
        <end position="25"/>
    </location>
</feature>
<gene>
    <name evidence="10" type="primary">nad3</name>
</gene>
<accession>A0A0S2MNZ1</accession>
<evidence type="ECO:0000256" key="3">
    <source>
        <dbReference type="ARBA" id="ARBA00021007"/>
    </source>
</evidence>
<sequence length="118" mass="13753">MIQILIMLTSLNFLILIMILMILNITSKKTFYDKEKNSPFECGFDPKSSSRMPFSLQFFLIAIIFLIFDVEIVLLMPSIKIIEYSSILNLIISINSFLIILILGFFHEWNQGALQWLK</sequence>
<dbReference type="PANTHER" id="PTHR11058:SF9">
    <property type="entry name" value="NADH-UBIQUINONE OXIDOREDUCTASE CHAIN 3"/>
    <property type="match status" value="1"/>
</dbReference>
<dbReference type="InterPro" id="IPR000440">
    <property type="entry name" value="NADH_UbQ/plastoQ_OxRdtase_su3"/>
</dbReference>
<keyword evidence="9 10" id="KW-0496">Mitochondrion</keyword>
<evidence type="ECO:0000256" key="2">
    <source>
        <dbReference type="ARBA" id="ARBA00008472"/>
    </source>
</evidence>
<keyword evidence="9" id="KW-0520">NAD</keyword>
<keyword evidence="9" id="KW-0249">Electron transport</keyword>
<name>A0A0S2MNZ1_9CUCU</name>
<evidence type="ECO:0000256" key="9">
    <source>
        <dbReference type="RuleBase" id="RU003640"/>
    </source>
</evidence>
<reference evidence="10" key="1">
    <citation type="submission" date="2012-06" db="EMBL/GenBank/DDBJ databases">
        <title>Mitogenomics of the Coleoptera under dense taxon sampling.</title>
        <authorList>
            <person name="Timmermans M.J.T.N."/>
            <person name="Lim J."/>
            <person name="Dodsworth S."/>
            <person name="Haran J."/>
            <person name="Ahrens D."/>
            <person name="Bocak L."/>
            <person name="London A."/>
            <person name="Culverwell L."/>
            <person name="Vogler A.P."/>
        </authorList>
    </citation>
    <scope>NUCLEOTIDE SEQUENCE</scope>
</reference>
<geneLocation type="mitochondrion" evidence="10"/>
<dbReference type="EC" id="7.1.1.2" evidence="9"/>
<dbReference type="InterPro" id="IPR038430">
    <property type="entry name" value="NDAH_ubi_oxred_su3_sf"/>
</dbReference>
<dbReference type="GO" id="GO:0030964">
    <property type="term" value="C:NADH dehydrogenase complex"/>
    <property type="evidence" value="ECO:0007669"/>
    <property type="project" value="TreeGrafter"/>
</dbReference>
<evidence type="ECO:0000256" key="5">
    <source>
        <dbReference type="ARBA" id="ARBA00022692"/>
    </source>
</evidence>
<keyword evidence="5 9" id="KW-0812">Transmembrane</keyword>
<keyword evidence="4 9" id="KW-0813">Transport</keyword>
<dbReference type="GO" id="GO:0008137">
    <property type="term" value="F:NADH dehydrogenase (ubiquinone) activity"/>
    <property type="evidence" value="ECO:0007669"/>
    <property type="project" value="UniProtKB-UniRule"/>
</dbReference>
<feature type="transmembrane region" description="Helical" evidence="9">
    <location>
        <begin position="54"/>
        <end position="75"/>
    </location>
</feature>
<evidence type="ECO:0000256" key="6">
    <source>
        <dbReference type="ARBA" id="ARBA00022989"/>
    </source>
</evidence>
<keyword evidence="9" id="KW-0679">Respiratory chain</keyword>
<protein>
    <recommendedName>
        <fullName evidence="3 9">NADH-ubiquinone oxidoreductase chain 3</fullName>
        <ecNumber evidence="9">7.1.1.2</ecNumber>
    </recommendedName>
</protein>
<keyword evidence="6 9" id="KW-1133">Transmembrane helix</keyword>
<proteinExistence type="inferred from homology"/>
<keyword evidence="9" id="KW-1278">Translocase</keyword>
<dbReference type="PANTHER" id="PTHR11058">
    <property type="entry name" value="NADH-UBIQUINONE OXIDOREDUCTASE CHAIN 3"/>
    <property type="match status" value="1"/>
</dbReference>
<dbReference type="AlphaFoldDB" id="A0A0S2MNZ1"/>
<dbReference type="Gene3D" id="1.20.58.1610">
    <property type="entry name" value="NADH:ubiquinone/plastoquinone oxidoreductase, chain 3"/>
    <property type="match status" value="1"/>
</dbReference>
<feature type="transmembrane region" description="Helical" evidence="9">
    <location>
        <begin position="87"/>
        <end position="106"/>
    </location>
</feature>
<dbReference type="Pfam" id="PF00507">
    <property type="entry name" value="Oxidored_q4"/>
    <property type="match status" value="1"/>
</dbReference>
<evidence type="ECO:0000256" key="7">
    <source>
        <dbReference type="ARBA" id="ARBA00023136"/>
    </source>
</evidence>
<keyword evidence="7 9" id="KW-0472">Membrane</keyword>
<organism evidence="10">
    <name type="scientific">Laccoptera ruginosa</name>
    <dbReference type="NCBI Taxonomy" id="1205597"/>
    <lineage>
        <taxon>Eukaryota</taxon>
        <taxon>Metazoa</taxon>
        <taxon>Ecdysozoa</taxon>
        <taxon>Arthropoda</taxon>
        <taxon>Hexapoda</taxon>
        <taxon>Insecta</taxon>
        <taxon>Pterygota</taxon>
        <taxon>Neoptera</taxon>
        <taxon>Endopterygota</taxon>
        <taxon>Coleoptera</taxon>
        <taxon>Polyphaga</taxon>
        <taxon>Cucujiformia</taxon>
        <taxon>Chrysomeloidea</taxon>
        <taxon>Chrysomelidae</taxon>
        <taxon>Cassidinae</taxon>
        <taxon>Laccoptera</taxon>
    </lineage>
</organism>
<evidence type="ECO:0000313" key="10">
    <source>
        <dbReference type="EMBL" id="ALO76429.1"/>
    </source>
</evidence>
<comment type="similarity">
    <text evidence="2 9">Belongs to the complex I subunit 3 family.</text>
</comment>
<comment type="subcellular location">
    <subcellularLocation>
        <location evidence="1">Membrane</location>
    </subcellularLocation>
    <subcellularLocation>
        <location evidence="9">Mitochondrion membrane</location>
        <topology evidence="9">Multi-pass membrane protein</topology>
    </subcellularLocation>
</comment>
<evidence type="ECO:0000256" key="1">
    <source>
        <dbReference type="ARBA" id="ARBA00004370"/>
    </source>
</evidence>
<comment type="function">
    <text evidence="9">Core subunit of the mitochondrial membrane respiratory chain NADH dehydrogenase (Complex I) which catalyzes electron transfer from NADH through the respiratory chain, using ubiquinone as an electron acceptor. Essential for the catalytic activity of complex I.</text>
</comment>
<dbReference type="EMBL" id="JX412753">
    <property type="protein sequence ID" value="ALO76429.1"/>
    <property type="molecule type" value="Genomic_DNA"/>
</dbReference>
<comment type="catalytic activity">
    <reaction evidence="8 9">
        <text>a ubiquinone + NADH + 5 H(+)(in) = a ubiquinol + NAD(+) + 4 H(+)(out)</text>
        <dbReference type="Rhea" id="RHEA:29091"/>
        <dbReference type="Rhea" id="RHEA-COMP:9565"/>
        <dbReference type="Rhea" id="RHEA-COMP:9566"/>
        <dbReference type="ChEBI" id="CHEBI:15378"/>
        <dbReference type="ChEBI" id="CHEBI:16389"/>
        <dbReference type="ChEBI" id="CHEBI:17976"/>
        <dbReference type="ChEBI" id="CHEBI:57540"/>
        <dbReference type="ChEBI" id="CHEBI:57945"/>
        <dbReference type="EC" id="7.1.1.2"/>
    </reaction>
</comment>
<evidence type="ECO:0000256" key="8">
    <source>
        <dbReference type="ARBA" id="ARBA00049551"/>
    </source>
</evidence>
<dbReference type="GO" id="GO:0031966">
    <property type="term" value="C:mitochondrial membrane"/>
    <property type="evidence" value="ECO:0007669"/>
    <property type="project" value="UniProtKB-SubCell"/>
</dbReference>
<evidence type="ECO:0000256" key="4">
    <source>
        <dbReference type="ARBA" id="ARBA00022448"/>
    </source>
</evidence>
<keyword evidence="9" id="KW-0830">Ubiquinone</keyword>